<protein>
    <submittedName>
        <fullName evidence="3">WD40 repeat-like protein</fullName>
    </submittedName>
</protein>
<keyword evidence="2" id="KW-0812">Transmembrane</keyword>
<gene>
    <name evidence="3" type="ORF">MIND_01147500</name>
</gene>
<keyword evidence="4" id="KW-1185">Reference proteome</keyword>
<name>A0A8H6S5V7_9AGAR</name>
<dbReference type="GeneID" id="59350522"/>
<evidence type="ECO:0000256" key="1">
    <source>
        <dbReference type="SAM" id="MobiDB-lite"/>
    </source>
</evidence>
<keyword evidence="2" id="KW-0472">Membrane</keyword>
<dbReference type="Proteomes" id="UP000636479">
    <property type="component" value="Unassembled WGS sequence"/>
</dbReference>
<reference evidence="3" key="1">
    <citation type="submission" date="2020-05" db="EMBL/GenBank/DDBJ databases">
        <title>Mycena genomes resolve the evolution of fungal bioluminescence.</title>
        <authorList>
            <person name="Tsai I.J."/>
        </authorList>
    </citation>
    <scope>NUCLEOTIDE SEQUENCE</scope>
    <source>
        <strain evidence="3">171206Taipei</strain>
    </source>
</reference>
<proteinExistence type="predicted"/>
<sequence>MFKSGGIALLHTNLTANPPNYGPPYDLHALRSPNNSRDVSESDAAQIPQEKILMFPPFLARTPYTKHGTTAGWEGTRVWDTSSRTEYSRPAPPGERGITSSLLWVRQKDQVEEILWFGTQKGFVCAWRCYQGKFEEVFTMALELSAEITCLAYDSVNNRLALGTRRNRVQSWSISAPKEQVRWTAELIFDIELESPGAIDFHRNMQEPDRLIYVYISESPGRVWTLNGEDGTVRSSWDAGAGIGFLAPNVDQGVFGLGDMQSGPAIYRYRDNFRWADRGTTIVSGSDHGDIYIFDYQTGERQQKVQVSTDGEWVQAVAVAEIEEISTIFAAQSRMTEGKEDIIVYKRLRAVGWNLFMERIFWPLMVLGFMIFFMQNFIMPLMPAGGQATAHRGQYKETQAKETAAEQTVWGRAHATHHRQYRKESQPKQTAAKEPVRGKSYATVIRM</sequence>
<dbReference type="RefSeq" id="XP_037215838.1">
    <property type="nucleotide sequence ID" value="XM_037368006.1"/>
</dbReference>
<accession>A0A8H6S5V7</accession>
<evidence type="ECO:0000313" key="3">
    <source>
        <dbReference type="EMBL" id="KAF7293675.1"/>
    </source>
</evidence>
<evidence type="ECO:0000256" key="2">
    <source>
        <dbReference type="SAM" id="Phobius"/>
    </source>
</evidence>
<evidence type="ECO:0000313" key="4">
    <source>
        <dbReference type="Proteomes" id="UP000636479"/>
    </source>
</evidence>
<feature type="region of interest" description="Disordered" evidence="1">
    <location>
        <begin position="415"/>
        <end position="439"/>
    </location>
</feature>
<dbReference type="EMBL" id="JACAZF010000010">
    <property type="protein sequence ID" value="KAF7293675.1"/>
    <property type="molecule type" value="Genomic_DNA"/>
</dbReference>
<dbReference type="InterPro" id="IPR015943">
    <property type="entry name" value="WD40/YVTN_repeat-like_dom_sf"/>
</dbReference>
<organism evidence="3 4">
    <name type="scientific">Mycena indigotica</name>
    <dbReference type="NCBI Taxonomy" id="2126181"/>
    <lineage>
        <taxon>Eukaryota</taxon>
        <taxon>Fungi</taxon>
        <taxon>Dikarya</taxon>
        <taxon>Basidiomycota</taxon>
        <taxon>Agaricomycotina</taxon>
        <taxon>Agaricomycetes</taxon>
        <taxon>Agaricomycetidae</taxon>
        <taxon>Agaricales</taxon>
        <taxon>Marasmiineae</taxon>
        <taxon>Mycenaceae</taxon>
        <taxon>Mycena</taxon>
    </lineage>
</organism>
<feature type="transmembrane region" description="Helical" evidence="2">
    <location>
        <begin position="360"/>
        <end position="382"/>
    </location>
</feature>
<dbReference type="SUPFAM" id="SSF63829">
    <property type="entry name" value="Calcium-dependent phosphotriesterase"/>
    <property type="match status" value="1"/>
</dbReference>
<dbReference type="Gene3D" id="2.130.10.10">
    <property type="entry name" value="YVTN repeat-like/Quinoprotein amine dehydrogenase"/>
    <property type="match status" value="1"/>
</dbReference>
<dbReference type="OrthoDB" id="3238562at2759"/>
<keyword evidence="2" id="KW-1133">Transmembrane helix</keyword>
<dbReference type="AlphaFoldDB" id="A0A8H6S5V7"/>
<comment type="caution">
    <text evidence="3">The sequence shown here is derived from an EMBL/GenBank/DDBJ whole genome shotgun (WGS) entry which is preliminary data.</text>
</comment>